<gene>
    <name evidence="4" type="ORF">XNOV1_A042946</name>
</gene>
<name>A0AAV1GEZ7_XYRNO</name>
<dbReference type="Proteomes" id="UP001178508">
    <property type="component" value="Chromosome 14"/>
</dbReference>
<dbReference type="GO" id="GO:0006281">
    <property type="term" value="P:DNA repair"/>
    <property type="evidence" value="ECO:0007669"/>
    <property type="project" value="UniProtKB-ARBA"/>
</dbReference>
<dbReference type="InterPro" id="IPR011335">
    <property type="entry name" value="Restrct_endonuc-II-like"/>
</dbReference>
<keyword evidence="5" id="KW-1185">Reference proteome</keyword>
<feature type="region of interest" description="Disordered" evidence="2">
    <location>
        <begin position="190"/>
        <end position="209"/>
    </location>
</feature>
<dbReference type="EMBL" id="OY660877">
    <property type="protein sequence ID" value="CAJ1071401.1"/>
    <property type="molecule type" value="Genomic_DNA"/>
</dbReference>
<keyword evidence="1" id="KW-0863">Zinc-finger</keyword>
<reference evidence="4" key="1">
    <citation type="submission" date="2023-08" db="EMBL/GenBank/DDBJ databases">
        <authorList>
            <person name="Alioto T."/>
            <person name="Alioto T."/>
            <person name="Gomez Garrido J."/>
        </authorList>
    </citation>
    <scope>NUCLEOTIDE SEQUENCE</scope>
</reference>
<dbReference type="Pfam" id="PF09588">
    <property type="entry name" value="YqaJ"/>
    <property type="match status" value="1"/>
</dbReference>
<dbReference type="PANTHER" id="PTHR47526:SF3">
    <property type="entry name" value="PHD-TYPE DOMAIN-CONTAINING PROTEIN"/>
    <property type="match status" value="1"/>
</dbReference>
<dbReference type="SUPFAM" id="SSF52980">
    <property type="entry name" value="Restriction endonuclease-like"/>
    <property type="match status" value="1"/>
</dbReference>
<feature type="compositionally biased region" description="Low complexity" evidence="2">
    <location>
        <begin position="191"/>
        <end position="207"/>
    </location>
</feature>
<feature type="domain" description="SWIM-type" evidence="3">
    <location>
        <begin position="106"/>
        <end position="142"/>
    </location>
</feature>
<evidence type="ECO:0000256" key="1">
    <source>
        <dbReference type="PROSITE-ProRule" id="PRU00325"/>
    </source>
</evidence>
<dbReference type="CDD" id="cd22343">
    <property type="entry name" value="PDDEXK_lambda_exonuclease-like"/>
    <property type="match status" value="1"/>
</dbReference>
<dbReference type="AlphaFoldDB" id="A0AAV1GEZ7"/>
<dbReference type="InterPro" id="IPR007527">
    <property type="entry name" value="Znf_SWIM"/>
</dbReference>
<dbReference type="GO" id="GO:0008270">
    <property type="term" value="F:zinc ion binding"/>
    <property type="evidence" value="ECO:0007669"/>
    <property type="project" value="UniProtKB-KW"/>
</dbReference>
<feature type="region of interest" description="Disordered" evidence="2">
    <location>
        <begin position="248"/>
        <end position="267"/>
    </location>
</feature>
<keyword evidence="1" id="KW-0479">Metal-binding</keyword>
<sequence>MSVKWEHSSCTLSGGGITIPHPDSLRAWDDNMSIWPSVTYSKICAYFVESMAIDGKAMENLKASEAYQYLHSGKVGCVLAYKHDGFVYLKANVEPSQCLNNSPHSAWVMLNENGDVQTAGCTCVAGPGRSCSHAAAIMWKVENAVRQGKTGLACTDRQNKWNAGSQRNAGQRKMKDVQFKRHCRQKIYQPSTTMQSSTTTSSTTTNSRQEARLFGTHEEWRKHVLASPMAGLFTCPGSSLLQLCLDGDPSPTTPQSPPLHNLSHDDHHTPLSCRKCRTFYDDYVNMPTAQLENIEKLTKAQSKVQLWHDMRRVRITASTARKVPIRSTTSPEKFLSEHLYPTFHGNAATRHGAVSEEHARQFLNTQGHTIENKGLVVCPAKPWLAASPDGVMNKEMLLEIKSPVLGKKSLREALATKNAEVTPLADGHYLLASNGPKGYYMQVQLGMHCTGLPRALLVIWNNTEHIEIQVPYDKHFLQTHITRLRTFYFTHMLPKIVDDFVKGRLQLCNTYLTLK</sequence>
<protein>
    <submittedName>
        <fullName evidence="4">Uncharacterized protein LOC125296826</fullName>
    </submittedName>
</protein>
<evidence type="ECO:0000256" key="2">
    <source>
        <dbReference type="SAM" id="MobiDB-lite"/>
    </source>
</evidence>
<evidence type="ECO:0000313" key="4">
    <source>
        <dbReference type="EMBL" id="CAJ1071401.1"/>
    </source>
</evidence>
<dbReference type="Gene3D" id="3.90.320.10">
    <property type="match status" value="1"/>
</dbReference>
<dbReference type="InterPro" id="IPR011604">
    <property type="entry name" value="PDDEXK-like_dom_sf"/>
</dbReference>
<dbReference type="PANTHER" id="PTHR47526">
    <property type="entry name" value="ATP-DEPENDENT DNA HELICASE"/>
    <property type="match status" value="1"/>
</dbReference>
<evidence type="ECO:0000313" key="5">
    <source>
        <dbReference type="Proteomes" id="UP001178508"/>
    </source>
</evidence>
<organism evidence="4 5">
    <name type="scientific">Xyrichtys novacula</name>
    <name type="common">Pearly razorfish</name>
    <name type="synonym">Hemipteronotus novacula</name>
    <dbReference type="NCBI Taxonomy" id="13765"/>
    <lineage>
        <taxon>Eukaryota</taxon>
        <taxon>Metazoa</taxon>
        <taxon>Chordata</taxon>
        <taxon>Craniata</taxon>
        <taxon>Vertebrata</taxon>
        <taxon>Euteleostomi</taxon>
        <taxon>Actinopterygii</taxon>
        <taxon>Neopterygii</taxon>
        <taxon>Teleostei</taxon>
        <taxon>Neoteleostei</taxon>
        <taxon>Acanthomorphata</taxon>
        <taxon>Eupercaria</taxon>
        <taxon>Labriformes</taxon>
        <taxon>Labridae</taxon>
        <taxon>Xyrichtys</taxon>
    </lineage>
</organism>
<proteinExistence type="predicted"/>
<evidence type="ECO:0000259" key="3">
    <source>
        <dbReference type="PROSITE" id="PS50966"/>
    </source>
</evidence>
<dbReference type="InterPro" id="IPR019080">
    <property type="entry name" value="YqaJ_viral_recombinase"/>
</dbReference>
<keyword evidence="1" id="KW-0862">Zinc</keyword>
<dbReference type="PROSITE" id="PS50966">
    <property type="entry name" value="ZF_SWIM"/>
    <property type="match status" value="1"/>
</dbReference>
<accession>A0AAV1GEZ7</accession>